<dbReference type="Gene3D" id="6.20.20.10">
    <property type="match status" value="1"/>
</dbReference>
<dbReference type="Proteomes" id="UP000030762">
    <property type="component" value="Unassembled WGS sequence"/>
</dbReference>
<evidence type="ECO:0000313" key="1">
    <source>
        <dbReference type="EMBL" id="EQC28580.1"/>
    </source>
</evidence>
<dbReference type="SUPFAM" id="SSF57938">
    <property type="entry name" value="DnaJ/Hsp40 cysteine-rich domain"/>
    <property type="match status" value="1"/>
</dbReference>
<dbReference type="RefSeq" id="XP_008617977.1">
    <property type="nucleotide sequence ID" value="XM_008619755.1"/>
</dbReference>
<dbReference type="AlphaFoldDB" id="T0Q580"/>
<reference evidence="1 2" key="1">
    <citation type="submission" date="2012-04" db="EMBL/GenBank/DDBJ databases">
        <title>The Genome Sequence of Saprolegnia declina VS20.</title>
        <authorList>
            <consortium name="The Broad Institute Genome Sequencing Platform"/>
            <person name="Russ C."/>
            <person name="Nusbaum C."/>
            <person name="Tyler B."/>
            <person name="van West P."/>
            <person name="Dieguez-Uribeondo J."/>
            <person name="de Bruijn I."/>
            <person name="Tripathy S."/>
            <person name="Jiang R."/>
            <person name="Young S.K."/>
            <person name="Zeng Q."/>
            <person name="Gargeya S."/>
            <person name="Fitzgerald M."/>
            <person name="Haas B."/>
            <person name="Abouelleil A."/>
            <person name="Alvarado L."/>
            <person name="Arachchi H.M."/>
            <person name="Berlin A."/>
            <person name="Chapman S.B."/>
            <person name="Goldberg J."/>
            <person name="Griggs A."/>
            <person name="Gujja S."/>
            <person name="Hansen M."/>
            <person name="Howarth C."/>
            <person name="Imamovic A."/>
            <person name="Larimer J."/>
            <person name="McCowen C."/>
            <person name="Montmayeur A."/>
            <person name="Murphy C."/>
            <person name="Neiman D."/>
            <person name="Pearson M."/>
            <person name="Priest M."/>
            <person name="Roberts A."/>
            <person name="Saif S."/>
            <person name="Shea T."/>
            <person name="Sisk P."/>
            <person name="Sykes S."/>
            <person name="Wortman J."/>
            <person name="Nusbaum C."/>
            <person name="Birren B."/>
        </authorList>
    </citation>
    <scope>NUCLEOTIDE SEQUENCE [LARGE SCALE GENOMIC DNA]</scope>
    <source>
        <strain evidence="1 2">VS20</strain>
    </source>
</reference>
<dbReference type="VEuPathDB" id="FungiDB:SDRG_13656"/>
<proteinExistence type="predicted"/>
<protein>
    <recommendedName>
        <fullName evidence="3">CR-type domain-containing protein</fullName>
    </recommendedName>
</protein>
<evidence type="ECO:0000313" key="2">
    <source>
        <dbReference type="Proteomes" id="UP000030762"/>
    </source>
</evidence>
<organism evidence="1 2">
    <name type="scientific">Saprolegnia diclina (strain VS20)</name>
    <dbReference type="NCBI Taxonomy" id="1156394"/>
    <lineage>
        <taxon>Eukaryota</taxon>
        <taxon>Sar</taxon>
        <taxon>Stramenopiles</taxon>
        <taxon>Oomycota</taxon>
        <taxon>Saprolegniomycetes</taxon>
        <taxon>Saprolegniales</taxon>
        <taxon>Saprolegniaceae</taxon>
        <taxon>Saprolegnia</taxon>
    </lineage>
</organism>
<dbReference type="InParanoid" id="T0Q580"/>
<keyword evidence="2" id="KW-1185">Reference proteome</keyword>
<name>T0Q580_SAPDV</name>
<dbReference type="OrthoDB" id="70058at2759"/>
<dbReference type="EMBL" id="JH767193">
    <property type="protein sequence ID" value="EQC28580.1"/>
    <property type="molecule type" value="Genomic_DNA"/>
</dbReference>
<accession>T0Q580</accession>
<dbReference type="GeneID" id="19954383"/>
<dbReference type="InterPro" id="IPR036410">
    <property type="entry name" value="HSP_DnaJ_Cys-rich_dom_sf"/>
</dbReference>
<evidence type="ECO:0008006" key="3">
    <source>
        <dbReference type="Google" id="ProtNLM"/>
    </source>
</evidence>
<sequence length="74" mass="7985">MDAATLADLRAKYATSAPATTPSPHVYGGASTLRICDRCHGQRIERVPYNYMVLEQTCSACDGEGVLAVQRGRL</sequence>
<gene>
    <name evidence="1" type="ORF">SDRG_13656</name>
</gene>